<reference evidence="1" key="2">
    <citation type="submission" date="2025-09" db="UniProtKB">
        <authorList>
            <consortium name="Ensembl"/>
        </authorList>
    </citation>
    <scope>IDENTIFICATION</scope>
</reference>
<reference evidence="1" key="1">
    <citation type="submission" date="2025-08" db="UniProtKB">
        <authorList>
            <consortium name="Ensembl"/>
        </authorList>
    </citation>
    <scope>IDENTIFICATION</scope>
</reference>
<dbReference type="Proteomes" id="UP000694415">
    <property type="component" value="Unplaced"/>
</dbReference>
<keyword evidence="2" id="KW-1185">Reference proteome</keyword>
<dbReference type="AlphaFoldDB" id="A0A8C6MZ33"/>
<evidence type="ECO:0000313" key="1">
    <source>
        <dbReference type="Ensembl" id="ENSMSIP00000023174.1"/>
    </source>
</evidence>
<dbReference type="Ensembl" id="ENSMSIT00000029247.1">
    <property type="protein sequence ID" value="ENSMSIP00000023174.1"/>
    <property type="gene ID" value="ENSMSIG00000019701.1"/>
</dbReference>
<organism evidence="1 2">
    <name type="scientific">Mus spicilegus</name>
    <name type="common">Mound-building mouse</name>
    <dbReference type="NCBI Taxonomy" id="10103"/>
    <lineage>
        <taxon>Eukaryota</taxon>
        <taxon>Metazoa</taxon>
        <taxon>Chordata</taxon>
        <taxon>Craniata</taxon>
        <taxon>Vertebrata</taxon>
        <taxon>Euteleostomi</taxon>
        <taxon>Mammalia</taxon>
        <taxon>Eutheria</taxon>
        <taxon>Euarchontoglires</taxon>
        <taxon>Glires</taxon>
        <taxon>Rodentia</taxon>
        <taxon>Myomorpha</taxon>
        <taxon>Muroidea</taxon>
        <taxon>Muridae</taxon>
        <taxon>Murinae</taxon>
        <taxon>Mus</taxon>
        <taxon>Mus</taxon>
    </lineage>
</organism>
<sequence length="108" mass="11265">MRRSQPVGAAAWNGASVPGKAESLAYAKLDFSSPVLGFLSWRFVGCLGLGFPAPRDTLGWLLPEMGLDDPSDLGCSKGSKRSGCVCSFYEKAGGTAKDEHGATDEPGP</sequence>
<accession>A0A8C6MZ33</accession>
<name>A0A8C6MZ33_MUSSI</name>
<protein>
    <submittedName>
        <fullName evidence="1">Uncharacterized protein</fullName>
    </submittedName>
</protein>
<proteinExistence type="predicted"/>
<evidence type="ECO:0000313" key="2">
    <source>
        <dbReference type="Proteomes" id="UP000694415"/>
    </source>
</evidence>